<name>A0A7V4TZL4_9BACT</name>
<dbReference type="EMBL" id="DTIY01000079">
    <property type="protein sequence ID" value="HGY40208.1"/>
    <property type="molecule type" value="Genomic_DNA"/>
</dbReference>
<reference evidence="2" key="1">
    <citation type="journal article" date="2020" name="mSystems">
        <title>Genome- and Community-Level Interaction Insights into Carbon Utilization and Element Cycling Functions of Hydrothermarchaeota in Hydrothermal Sediment.</title>
        <authorList>
            <person name="Zhou Z."/>
            <person name="Liu Y."/>
            <person name="Xu W."/>
            <person name="Pan J."/>
            <person name="Luo Z.H."/>
            <person name="Li M."/>
        </authorList>
    </citation>
    <scope>NUCLEOTIDE SEQUENCE [LARGE SCALE GENOMIC DNA]</scope>
    <source>
        <strain evidence="2">SpSt-82</strain>
    </source>
</reference>
<feature type="domain" description="Dual OB-containing" evidence="1">
    <location>
        <begin position="26"/>
        <end position="244"/>
    </location>
</feature>
<protein>
    <recommendedName>
        <fullName evidence="1">Dual OB-containing domain-containing protein</fullName>
    </recommendedName>
</protein>
<organism evidence="2">
    <name type="scientific">Candidatus Caldatribacterium saccharofermentans</name>
    <dbReference type="NCBI Taxonomy" id="1454753"/>
    <lineage>
        <taxon>Bacteria</taxon>
        <taxon>Pseudomonadati</taxon>
        <taxon>Atribacterota</taxon>
        <taxon>Atribacteria</taxon>
        <taxon>Atribacterales</taxon>
        <taxon>Candidatus Caldatribacteriaceae</taxon>
        <taxon>Candidatus Caldatribacterium</taxon>
    </lineage>
</organism>
<sequence>MSISRDTGVDWKSSTFEGGEKVPVFEILCLANSVKYQGRCIAGVCLDDGKWIRPVSDNAEARGALFGSQYRYDDGREVLPLEVAKREFLKPCPKDHQSENWLIGSEPWTRGTPLDEEELLDFLEDCLSWNPLLFGNASDCLTLAEFRRRPPRSSLLLVEPEELRLRLVRRREGFQTRARFLLGDERYDLVVTDPIYREHMERFPPEEEYPFTQVVSLAPGARVFLTISLGEEFRGAFYKLVAAIIVFPPQAVRWRGIC</sequence>
<dbReference type="AlphaFoldDB" id="A0A7V4TZL4"/>
<accession>A0A7V4TZL4</accession>
<gene>
    <name evidence="2" type="ORF">ENW11_10440</name>
</gene>
<evidence type="ECO:0000313" key="2">
    <source>
        <dbReference type="EMBL" id="HGY40208.1"/>
    </source>
</evidence>
<dbReference type="InterPro" id="IPR054335">
    <property type="entry name" value="DuOB_dom"/>
</dbReference>
<proteinExistence type="predicted"/>
<evidence type="ECO:0000259" key="1">
    <source>
        <dbReference type="Pfam" id="PF22557"/>
    </source>
</evidence>
<comment type="caution">
    <text evidence="2">The sequence shown here is derived from an EMBL/GenBank/DDBJ whole genome shotgun (WGS) entry which is preliminary data.</text>
</comment>
<dbReference type="Pfam" id="PF22557">
    <property type="entry name" value="DuOB"/>
    <property type="match status" value="1"/>
</dbReference>